<gene>
    <name evidence="5" type="primary">LOC112286057</name>
    <name evidence="4" type="ORF">PHYPA_011511</name>
</gene>
<feature type="region of interest" description="Disordered" evidence="2">
    <location>
        <begin position="118"/>
        <end position="138"/>
    </location>
</feature>
<proteinExistence type="inferred from homology"/>
<dbReference type="CDD" id="cd05121">
    <property type="entry name" value="ABC1_ADCK3-like"/>
    <property type="match status" value="1"/>
</dbReference>
<evidence type="ECO:0000313" key="5">
    <source>
        <dbReference type="EnsemblPlants" id="Pp3c8_14050V3.1"/>
    </source>
</evidence>
<dbReference type="InterPro" id="IPR011009">
    <property type="entry name" value="Kinase-like_dom_sf"/>
</dbReference>
<reference evidence="5" key="3">
    <citation type="submission" date="2020-12" db="UniProtKB">
        <authorList>
            <consortium name="EnsemblPlants"/>
        </authorList>
    </citation>
    <scope>IDENTIFICATION</scope>
</reference>
<dbReference type="STRING" id="3218.A0A2K1K771"/>
<dbReference type="PROSITE" id="PS50011">
    <property type="entry name" value="PROTEIN_KINASE_DOM"/>
    <property type="match status" value="1"/>
</dbReference>
<dbReference type="InterPro" id="IPR004147">
    <property type="entry name" value="ABC1_dom"/>
</dbReference>
<dbReference type="GO" id="GO:0004672">
    <property type="term" value="F:protein kinase activity"/>
    <property type="evidence" value="ECO:0000318"/>
    <property type="project" value="GO_Central"/>
</dbReference>
<feature type="domain" description="Protein kinase" evidence="3">
    <location>
        <begin position="519"/>
        <end position="871"/>
    </location>
</feature>
<dbReference type="AlphaFoldDB" id="A0A2K1K771"/>
<evidence type="ECO:0000256" key="2">
    <source>
        <dbReference type="SAM" id="MobiDB-lite"/>
    </source>
</evidence>
<reference evidence="4 6" key="2">
    <citation type="journal article" date="2018" name="Plant J.">
        <title>The Physcomitrella patens chromosome-scale assembly reveals moss genome structure and evolution.</title>
        <authorList>
            <person name="Lang D."/>
            <person name="Ullrich K.K."/>
            <person name="Murat F."/>
            <person name="Fuchs J."/>
            <person name="Jenkins J."/>
            <person name="Haas F.B."/>
            <person name="Piednoel M."/>
            <person name="Gundlach H."/>
            <person name="Van Bel M."/>
            <person name="Meyberg R."/>
            <person name="Vives C."/>
            <person name="Morata J."/>
            <person name="Symeonidi A."/>
            <person name="Hiss M."/>
            <person name="Muchero W."/>
            <person name="Kamisugi Y."/>
            <person name="Saleh O."/>
            <person name="Blanc G."/>
            <person name="Decker E.L."/>
            <person name="van Gessel N."/>
            <person name="Grimwood J."/>
            <person name="Hayes R.D."/>
            <person name="Graham S.W."/>
            <person name="Gunter L.E."/>
            <person name="McDaniel S.F."/>
            <person name="Hoernstein S.N.W."/>
            <person name="Larsson A."/>
            <person name="Li F.W."/>
            <person name="Perroud P.F."/>
            <person name="Phillips J."/>
            <person name="Ranjan P."/>
            <person name="Rokshar D.S."/>
            <person name="Rothfels C.J."/>
            <person name="Schneider L."/>
            <person name="Shu S."/>
            <person name="Stevenson D.W."/>
            <person name="Thummler F."/>
            <person name="Tillich M."/>
            <person name="Villarreal Aguilar J.C."/>
            <person name="Widiez T."/>
            <person name="Wong G.K."/>
            <person name="Wymore A."/>
            <person name="Zhang Y."/>
            <person name="Zimmer A.D."/>
            <person name="Quatrano R.S."/>
            <person name="Mayer K.F.X."/>
            <person name="Goodstein D."/>
            <person name="Casacuberta J.M."/>
            <person name="Vandepoele K."/>
            <person name="Reski R."/>
            <person name="Cuming A.C."/>
            <person name="Tuskan G.A."/>
            <person name="Maumus F."/>
            <person name="Salse J."/>
            <person name="Schmutz J."/>
            <person name="Rensing S.A."/>
        </authorList>
    </citation>
    <scope>NUCLEOTIDE SEQUENCE [LARGE SCALE GENOMIC DNA]</scope>
    <source>
        <strain evidence="5 6">cv. Gransden 2004</strain>
    </source>
</reference>
<evidence type="ECO:0000313" key="4">
    <source>
        <dbReference type="EMBL" id="PNR49615.1"/>
    </source>
</evidence>
<dbReference type="FunCoup" id="A0A2K1K771">
    <property type="interactions" value="1396"/>
</dbReference>
<dbReference type="PANTHER" id="PTHR10566">
    <property type="entry name" value="CHAPERONE-ACTIVITY OF BC1 COMPLEX CABC1 -RELATED"/>
    <property type="match status" value="1"/>
</dbReference>
<dbReference type="Gene3D" id="1.10.510.10">
    <property type="entry name" value="Transferase(Phosphotransferase) domain 1"/>
    <property type="match status" value="1"/>
</dbReference>
<dbReference type="Gramene" id="Pp3c8_14050V3.2">
    <property type="protein sequence ID" value="Pp3c8_14050V3.2"/>
    <property type="gene ID" value="Pp3c8_14050"/>
</dbReference>
<protein>
    <recommendedName>
        <fullName evidence="3">Protein kinase domain-containing protein</fullName>
    </recommendedName>
</protein>
<accession>A0A2K1K771</accession>
<dbReference type="GeneID" id="112286057"/>
<name>A0A2K1K771_PHYPA</name>
<dbReference type="EMBL" id="ABEU02000008">
    <property type="protein sequence ID" value="PNR49615.1"/>
    <property type="molecule type" value="Genomic_DNA"/>
</dbReference>
<dbReference type="EnsemblPlants" id="Pp3c8_14050V3.2">
    <property type="protein sequence ID" value="Pp3c8_14050V3.2"/>
    <property type="gene ID" value="Pp3c8_14050"/>
</dbReference>
<feature type="compositionally biased region" description="Basic and acidic residues" evidence="2">
    <location>
        <begin position="127"/>
        <end position="138"/>
    </location>
</feature>
<dbReference type="GO" id="GO:0005524">
    <property type="term" value="F:ATP binding"/>
    <property type="evidence" value="ECO:0007669"/>
    <property type="project" value="InterPro"/>
</dbReference>
<organism evidence="4">
    <name type="scientific">Physcomitrium patens</name>
    <name type="common">Spreading-leaved earth moss</name>
    <name type="synonym">Physcomitrella patens</name>
    <dbReference type="NCBI Taxonomy" id="3218"/>
    <lineage>
        <taxon>Eukaryota</taxon>
        <taxon>Viridiplantae</taxon>
        <taxon>Streptophyta</taxon>
        <taxon>Embryophyta</taxon>
        <taxon>Bryophyta</taxon>
        <taxon>Bryophytina</taxon>
        <taxon>Bryopsida</taxon>
        <taxon>Funariidae</taxon>
        <taxon>Funariales</taxon>
        <taxon>Funariaceae</taxon>
        <taxon>Physcomitrium</taxon>
    </lineage>
</organism>
<evidence type="ECO:0000259" key="3">
    <source>
        <dbReference type="PROSITE" id="PS50011"/>
    </source>
</evidence>
<dbReference type="EnsemblPlants" id="Pp3c8_14050V3.1">
    <property type="protein sequence ID" value="Pp3c8_14050V3.1"/>
    <property type="gene ID" value="Pp3c8_14050"/>
</dbReference>
<feature type="region of interest" description="Disordered" evidence="2">
    <location>
        <begin position="153"/>
        <end position="185"/>
    </location>
</feature>
<dbReference type="SUPFAM" id="SSF56112">
    <property type="entry name" value="Protein kinase-like (PK-like)"/>
    <property type="match status" value="1"/>
</dbReference>
<dbReference type="PaxDb" id="3218-PP1S184_87V6.1"/>
<reference evidence="4 6" key="1">
    <citation type="journal article" date="2008" name="Science">
        <title>The Physcomitrella genome reveals evolutionary insights into the conquest of land by plants.</title>
        <authorList>
            <person name="Rensing S."/>
            <person name="Lang D."/>
            <person name="Zimmer A."/>
            <person name="Terry A."/>
            <person name="Salamov A."/>
            <person name="Shapiro H."/>
            <person name="Nishiyama T."/>
            <person name="Perroud P.-F."/>
            <person name="Lindquist E."/>
            <person name="Kamisugi Y."/>
            <person name="Tanahashi T."/>
            <person name="Sakakibara K."/>
            <person name="Fujita T."/>
            <person name="Oishi K."/>
            <person name="Shin-I T."/>
            <person name="Kuroki Y."/>
            <person name="Toyoda A."/>
            <person name="Suzuki Y."/>
            <person name="Hashimoto A."/>
            <person name="Yamaguchi K."/>
            <person name="Sugano A."/>
            <person name="Kohara Y."/>
            <person name="Fujiyama A."/>
            <person name="Anterola A."/>
            <person name="Aoki S."/>
            <person name="Ashton N."/>
            <person name="Barbazuk W.B."/>
            <person name="Barker E."/>
            <person name="Bennetzen J."/>
            <person name="Bezanilla M."/>
            <person name="Blankenship R."/>
            <person name="Cho S.H."/>
            <person name="Dutcher S."/>
            <person name="Estelle M."/>
            <person name="Fawcett J.A."/>
            <person name="Gundlach H."/>
            <person name="Hanada K."/>
            <person name="Heyl A."/>
            <person name="Hicks K.A."/>
            <person name="Hugh J."/>
            <person name="Lohr M."/>
            <person name="Mayer K."/>
            <person name="Melkozernov A."/>
            <person name="Murata T."/>
            <person name="Nelson D."/>
            <person name="Pils B."/>
            <person name="Prigge M."/>
            <person name="Reiss B."/>
            <person name="Renner T."/>
            <person name="Rombauts S."/>
            <person name="Rushton P."/>
            <person name="Sanderfoot A."/>
            <person name="Schween G."/>
            <person name="Shiu S.-H."/>
            <person name="Stueber K."/>
            <person name="Theodoulou F.L."/>
            <person name="Tu H."/>
            <person name="Van de Peer Y."/>
            <person name="Verrier P.J."/>
            <person name="Waters E."/>
            <person name="Wood A."/>
            <person name="Yang L."/>
            <person name="Cove D."/>
            <person name="Cuming A."/>
            <person name="Hasebe M."/>
            <person name="Lucas S."/>
            <person name="Mishler D.B."/>
            <person name="Reski R."/>
            <person name="Grigoriev I."/>
            <person name="Quatrano R.S."/>
            <person name="Boore J.L."/>
        </authorList>
    </citation>
    <scope>NUCLEOTIDE SEQUENCE [LARGE SCALE GENOMIC DNA]</scope>
    <source>
        <strain evidence="5 6">cv. Gransden 2004</strain>
    </source>
</reference>
<dbReference type="RefSeq" id="XP_024383357.1">
    <property type="nucleotide sequence ID" value="XM_024527589.2"/>
</dbReference>
<dbReference type="InterPro" id="IPR050154">
    <property type="entry name" value="UbiB_kinase"/>
</dbReference>
<dbReference type="Gramene" id="Pp3c8_14050V3.1">
    <property type="protein sequence ID" value="Pp3c8_14050V3.1"/>
    <property type="gene ID" value="Pp3c8_14050"/>
</dbReference>
<dbReference type="Proteomes" id="UP000006727">
    <property type="component" value="Chromosome 8"/>
</dbReference>
<evidence type="ECO:0000256" key="1">
    <source>
        <dbReference type="ARBA" id="ARBA00009670"/>
    </source>
</evidence>
<dbReference type="InterPro" id="IPR000719">
    <property type="entry name" value="Prot_kinase_dom"/>
</dbReference>
<comment type="similarity">
    <text evidence="1">Belongs to the protein kinase superfamily. ADCK protein kinase family.</text>
</comment>
<dbReference type="Pfam" id="PF03109">
    <property type="entry name" value="ABC1"/>
    <property type="match status" value="1"/>
</dbReference>
<evidence type="ECO:0000313" key="6">
    <source>
        <dbReference type="Proteomes" id="UP000006727"/>
    </source>
</evidence>
<keyword evidence="6" id="KW-1185">Reference proteome</keyword>
<sequence length="1083" mass="119945">MAAAIKLRSTPCCASGCVADTGVGFSVKNSKAQSFLQVCGSVGVGGNLCHAWSCKGRFGSGQTVPLPNQGAERQNRMRGVNVTQAVLRTNSKDDTLMSVEIQMDSTTAWVLDQEHSSNQFSSNLRESTQEKPEVEELPQEKALVEIAAETGNVEEGAMAETSDSFRDGKSSLGAKGGNSDEFQLASLGPTNDEILKEALAEAVKVSRENGITLGQKLAYNEGEVEAQGVVMKSVKAPGSGQASFVRKASPSNAHKRRQFWDNLRSSVFAKTLQKDGMAIKSWLLRDESRNTAPMTSVNNILANDIDFMKWKSTRVGPLFSKKVGEIVALRIIEDENATPGALGFWPQPYYPELRGKDLLIADFKTLESYSSYIQSVLQNFQVPLQTNYDPDQVAAYFHRRPHVLLYRLLEVGVAFGSVALERGVRMSTLKKNKLGGISEKDNTEVTLKTAVSLKQALLGLGSTFIKVAQSLSARPDLIGTETAKVLAELQDRLPPFPKDEAIAIIERELGCSVAEVFSFLSEEPVAAASFGQVYRGRTKSGEEVAVKVQRPNLLFNVARDVYILRIGMIILQKVAKLSNNYALVADEIAQGLYGELDYRLEAANGAEFALAHKHIPWMYVPKTFPHMTRRKLLVMEWLKGDRPLDLQSVAQGLPYVDGTLPSQEVQEEARRRLLNMVKKGTEAALIQLLETGVMHADPHPGNILLGRDGQLQFLDFGLITHMDKKHQDAMLALIVHLVNGDWQGLTDDLVDMDVVKPTTDRFAVRLALERAFGEGPDAIVNNGIPDPNFSFNKVTKKFFRIAYKFKFRLPPYYTLVLRSLASLEGFSLAVDPEFKTFGSAYSYAVRRVLLDYSPTTQRMLRSLFLTENRAIKWERISNLLSISQKSVADRAVLEVVTIPKGKKTGALAAIPDTLAGLNNPQSSTSNIARLLSSRQGVGIRRVMYEADARDIAYMFVSARAAKHRRIIAERLGEALFNILKRKYTAVNIEHVVVSQPVTMTDRIANDRRLHLILKSMVERLRPHPILLARAGWTSIFIALWAAALALHDFAIHVSFKVLEKAHSTHEHNPNIRTQSELANCDLW</sequence>
<dbReference type="PANTHER" id="PTHR10566:SF123">
    <property type="entry name" value="PROTEIN KINASE SUPERFAMILY PROTEIN"/>
    <property type="match status" value="1"/>
</dbReference>